<proteinExistence type="predicted"/>
<accession>A0ABP9AB21</accession>
<organism evidence="1 2">
    <name type="scientific">Actinomycetospora chlora</name>
    <dbReference type="NCBI Taxonomy" id="663608"/>
    <lineage>
        <taxon>Bacteria</taxon>
        <taxon>Bacillati</taxon>
        <taxon>Actinomycetota</taxon>
        <taxon>Actinomycetes</taxon>
        <taxon>Pseudonocardiales</taxon>
        <taxon>Pseudonocardiaceae</taxon>
        <taxon>Actinomycetospora</taxon>
    </lineage>
</organism>
<dbReference type="RefSeq" id="WP_345411126.1">
    <property type="nucleotide sequence ID" value="NZ_BAABHO010000004.1"/>
</dbReference>
<gene>
    <name evidence="1" type="ORF">GCM10023200_08030</name>
</gene>
<evidence type="ECO:0000313" key="2">
    <source>
        <dbReference type="Proteomes" id="UP001500928"/>
    </source>
</evidence>
<reference evidence="2" key="1">
    <citation type="journal article" date="2019" name="Int. J. Syst. Evol. Microbiol.">
        <title>The Global Catalogue of Microorganisms (GCM) 10K type strain sequencing project: providing services to taxonomists for standard genome sequencing and annotation.</title>
        <authorList>
            <consortium name="The Broad Institute Genomics Platform"/>
            <consortium name="The Broad Institute Genome Sequencing Center for Infectious Disease"/>
            <person name="Wu L."/>
            <person name="Ma J."/>
        </authorList>
    </citation>
    <scope>NUCLEOTIDE SEQUENCE [LARGE SCALE GENOMIC DNA]</scope>
    <source>
        <strain evidence="2">JCM 17979</strain>
    </source>
</reference>
<keyword evidence="2" id="KW-1185">Reference proteome</keyword>
<evidence type="ECO:0000313" key="1">
    <source>
        <dbReference type="EMBL" id="GAA4777550.1"/>
    </source>
</evidence>
<comment type="caution">
    <text evidence="1">The sequence shown here is derived from an EMBL/GenBank/DDBJ whole genome shotgun (WGS) entry which is preliminary data.</text>
</comment>
<dbReference type="EMBL" id="BAABHO010000004">
    <property type="protein sequence ID" value="GAA4777550.1"/>
    <property type="molecule type" value="Genomic_DNA"/>
</dbReference>
<protein>
    <submittedName>
        <fullName evidence="1">Uncharacterized protein</fullName>
    </submittedName>
</protein>
<sequence length="308" mass="30482">MSDGLPAVDPTPARVAAMLGDVADPDAVLGTVPPLFGELTARGVATACVRAGAPPGALPVVLAAARACLAPDLNLLGVATTTGTAAVALIVAGPVGVRLGLSHGTGLLGPGPHANGAVGRALALALADAGGVRPGETTMATTAQPARYTCCLAEDPDGPWGTLAARRGAPDSPADAVTVVPVGGTAEVLPREDLTDPDAVLAPLADALAGAVLAAGRLERGADLTQVLVLPPEVAARLATTVGDPVRVLHERGDAALRARTGRDDLAVAREIAPVVAGGPGVKMLHLPGWIGGSHAVTAPLREYLRPL</sequence>
<name>A0ABP9AB21_9PSEU</name>
<dbReference type="Proteomes" id="UP001500928">
    <property type="component" value="Unassembled WGS sequence"/>
</dbReference>